<comment type="caution">
    <text evidence="1">The sequence shown here is derived from an EMBL/GenBank/DDBJ whole genome shotgun (WGS) entry which is preliminary data.</text>
</comment>
<gene>
    <name evidence="1" type="ORF">L8R85_17130</name>
</gene>
<reference evidence="1" key="1">
    <citation type="submission" date="2022-01" db="EMBL/GenBank/DDBJ databases">
        <title>Vibrio aestuarianus Clade A and Clade B isolates are associated with Pacific oyster (Crassostrea gigas) disease outbreaks across Ireland.</title>
        <authorList>
            <person name="Coyle N."/>
            <person name="O'Toole C."/>
            <person name="Thomas J.C.L."/>
            <person name="Ryder D."/>
            <person name="Cheslett D."/>
            <person name="Feist S."/>
            <person name="Bean T."/>
            <person name="Joseph A."/>
            <person name="Waina A."/>
            <person name="Feil E."/>
            <person name="Verner-Jeffreys D.W."/>
        </authorList>
    </citation>
    <scope>NUCLEOTIDE SEQUENCE</scope>
    <source>
        <strain evidence="1">S/17/14 A</strain>
    </source>
</reference>
<dbReference type="AlphaFoldDB" id="A0AA43G065"/>
<name>A0AA43G065_VIBSP</name>
<proteinExistence type="predicted"/>
<dbReference type="EMBL" id="JAKMYX010000070">
    <property type="protein sequence ID" value="MDH5922752.1"/>
    <property type="molecule type" value="Genomic_DNA"/>
</dbReference>
<organism evidence="1 2">
    <name type="scientific">Vibrio splendidus</name>
    <dbReference type="NCBI Taxonomy" id="29497"/>
    <lineage>
        <taxon>Bacteria</taxon>
        <taxon>Pseudomonadati</taxon>
        <taxon>Pseudomonadota</taxon>
        <taxon>Gammaproteobacteria</taxon>
        <taxon>Vibrionales</taxon>
        <taxon>Vibrionaceae</taxon>
        <taxon>Vibrio</taxon>
    </lineage>
</organism>
<dbReference type="RefSeq" id="WP_280534338.1">
    <property type="nucleotide sequence ID" value="NZ_JAKMYX010000070.1"/>
</dbReference>
<feature type="non-terminal residue" evidence="1">
    <location>
        <position position="1"/>
    </location>
</feature>
<protein>
    <submittedName>
        <fullName evidence="1">Uncharacterized protein</fullName>
    </submittedName>
</protein>
<dbReference type="Proteomes" id="UP001159663">
    <property type="component" value="Unassembled WGS sequence"/>
</dbReference>
<sequence length="61" mass="7046">RHDRFYLSLSRQYQLDAPPLNGITFDLDHGKQLASLFLNIQSSKQVSIPNNQNRFTPALFL</sequence>
<evidence type="ECO:0000313" key="1">
    <source>
        <dbReference type="EMBL" id="MDH5922752.1"/>
    </source>
</evidence>
<accession>A0AA43G065</accession>
<evidence type="ECO:0000313" key="2">
    <source>
        <dbReference type="Proteomes" id="UP001159663"/>
    </source>
</evidence>